<sequence>MAVAVQSSLLFKKRSHMKPQAATIWGSRFDLHTGEVVSRTSQTVCLHMCVYDSSVIASWAIYAKLHASAVVNCFGLLLIATFVISLFNAQSVVVKRVEQGSQPTKHKGVLRMISQTLKNTTEDDNPSLIPSYCLDPNMVILVYKCNRSDILYPGTEISSFCVLSVNTTRNLTLYFTCQQIVTFKQLCVQHFRRAALSNRIMDLFSDMRYPGNSALQCQPQEEKKKRKAKVSLLITVSIPIINHRTFKYLRPAGYTH</sequence>
<evidence type="ECO:0000256" key="1">
    <source>
        <dbReference type="SAM" id="Phobius"/>
    </source>
</evidence>
<keyword evidence="1" id="KW-0812">Transmembrane</keyword>
<gene>
    <name evidence="2" type="ORF">EXN66_Car008707</name>
</gene>
<reference evidence="2 3" key="1">
    <citation type="submission" date="2019-02" db="EMBL/GenBank/DDBJ databases">
        <title>Opniocepnalus argus genome.</title>
        <authorList>
            <person name="Zhou C."/>
            <person name="Xiao S."/>
        </authorList>
    </citation>
    <scope>NUCLEOTIDE SEQUENCE [LARGE SCALE GENOMIC DNA]</scope>
    <source>
        <strain evidence="2">OARG1902GOOAL</strain>
        <tissue evidence="2">Muscle</tissue>
    </source>
</reference>
<dbReference type="Proteomes" id="UP000503349">
    <property type="component" value="Chromosome 8"/>
</dbReference>
<keyword evidence="1" id="KW-0472">Membrane</keyword>
<keyword evidence="1" id="KW-1133">Transmembrane helix</keyword>
<evidence type="ECO:0000313" key="3">
    <source>
        <dbReference type="Proteomes" id="UP000503349"/>
    </source>
</evidence>
<dbReference type="AlphaFoldDB" id="A0A6G1PRR4"/>
<feature type="transmembrane region" description="Helical" evidence="1">
    <location>
        <begin position="69"/>
        <end position="89"/>
    </location>
</feature>
<keyword evidence="3" id="KW-1185">Reference proteome</keyword>
<protein>
    <submittedName>
        <fullName evidence="2">Uncharacterized protein</fullName>
    </submittedName>
</protein>
<accession>A0A6G1PRR4</accession>
<name>A0A6G1PRR4_CHAAH</name>
<organism evidence="2 3">
    <name type="scientific">Channa argus</name>
    <name type="common">Northern snakehead</name>
    <name type="synonym">Ophicephalus argus</name>
    <dbReference type="NCBI Taxonomy" id="215402"/>
    <lineage>
        <taxon>Eukaryota</taxon>
        <taxon>Metazoa</taxon>
        <taxon>Chordata</taxon>
        <taxon>Craniata</taxon>
        <taxon>Vertebrata</taxon>
        <taxon>Euteleostomi</taxon>
        <taxon>Actinopterygii</taxon>
        <taxon>Neopterygii</taxon>
        <taxon>Teleostei</taxon>
        <taxon>Neoteleostei</taxon>
        <taxon>Acanthomorphata</taxon>
        <taxon>Anabantaria</taxon>
        <taxon>Anabantiformes</taxon>
        <taxon>Channoidei</taxon>
        <taxon>Channidae</taxon>
        <taxon>Channa</taxon>
    </lineage>
</organism>
<proteinExistence type="predicted"/>
<evidence type="ECO:0000313" key="2">
    <source>
        <dbReference type="EMBL" id="KAF3693031.1"/>
    </source>
</evidence>
<dbReference type="EMBL" id="CM015719">
    <property type="protein sequence ID" value="KAF3693031.1"/>
    <property type="molecule type" value="Genomic_DNA"/>
</dbReference>
<reference evidence="3" key="2">
    <citation type="submission" date="2019-02" db="EMBL/GenBank/DDBJ databases">
        <title>Opniocepnalus argus Var Kimnra genome.</title>
        <authorList>
            <person name="Zhou C."/>
            <person name="Xiao S."/>
        </authorList>
    </citation>
    <scope>NUCLEOTIDE SEQUENCE [LARGE SCALE GENOMIC DNA]</scope>
</reference>